<evidence type="ECO:0000313" key="1">
    <source>
        <dbReference type="EMBL" id="NNU60835.1"/>
    </source>
</evidence>
<dbReference type="RefSeq" id="WP_171318113.1">
    <property type="nucleotide sequence ID" value="NZ_JABFCY010000006.1"/>
</dbReference>
<accession>A0A849KGR2</accession>
<dbReference type="AlphaFoldDB" id="A0A849KGR2"/>
<comment type="caution">
    <text evidence="1">The sequence shown here is derived from an EMBL/GenBank/DDBJ whole genome shotgun (WGS) entry which is preliminary data.</text>
</comment>
<protein>
    <submittedName>
        <fullName evidence="1">DUF932 domain-containing protein</fullName>
    </submittedName>
</protein>
<dbReference type="EMBL" id="JABFCY010000006">
    <property type="protein sequence ID" value="NNU60835.1"/>
    <property type="molecule type" value="Genomic_DNA"/>
</dbReference>
<keyword evidence="2" id="KW-1185">Reference proteome</keyword>
<organism evidence="1 2">
    <name type="scientific">Ochrobactrum soli</name>
    <dbReference type="NCBI Taxonomy" id="2448455"/>
    <lineage>
        <taxon>Bacteria</taxon>
        <taxon>Pseudomonadati</taxon>
        <taxon>Pseudomonadota</taxon>
        <taxon>Alphaproteobacteria</taxon>
        <taxon>Hyphomicrobiales</taxon>
        <taxon>Brucellaceae</taxon>
        <taxon>Brucella/Ochrobactrum group</taxon>
        <taxon>Ochrobactrum</taxon>
    </lineage>
</organism>
<proteinExistence type="predicted"/>
<gene>
    <name evidence="1" type="ORF">HKX02_11260</name>
</gene>
<evidence type="ECO:0000313" key="2">
    <source>
        <dbReference type="Proteomes" id="UP000574931"/>
    </source>
</evidence>
<sequence>MNTMISSPLQTQRPASTGFKVDISRGERIGRVSSEWFSRPDDECYLSLFDLHHAVSIRTERAPVRTIETADIRVEATRDNAERMSLIVPGGREPLAPTHWSYGQLCSLVGAPASYMRQLPAPLAAINLQHGLLSHKAELVKSLEMDDGRLELRAVTGPEYGRIWDHELVAAVMNIAGNGTGDTMWKVPGTLDWKTMTHNPFVDVTRDITTLYASDRDVFLFLVDDTHPIEAGRLPNGEPDLYFRGFYCWNSEVGSKTLGIASFYLRAVCANRNLWGIENFEEITIRHSKFAAQRFAHEAAPALTTFANSSPAPFIAGIRAARERVVARNDEDRQTFLRRRGFSKAETGKIIETVLSEEGRPPESIFDFVQGITAIARGKSHQDTRLELEGKAKKLLESAA</sequence>
<reference evidence="1 2" key="1">
    <citation type="submission" date="2020-05" db="EMBL/GenBank/DDBJ databases">
        <title>Draft Genome Sequence of Ochrobactrum soli Isolated from Stable Fly Gut.</title>
        <authorList>
            <person name="Pileggi M.T."/>
            <person name="Vazhakkala L.J."/>
            <person name="Wong C.N."/>
        </authorList>
    </citation>
    <scope>NUCLEOTIDE SEQUENCE [LARGE SCALE GENOMIC DNA]</scope>
    <source>
        <strain evidence="1 2">MTP-C0764</strain>
    </source>
</reference>
<name>A0A849KGR2_9HYPH</name>
<dbReference type="Proteomes" id="UP000574931">
    <property type="component" value="Unassembled WGS sequence"/>
</dbReference>